<organism evidence="1">
    <name type="scientific">Tupanvirus soda lake</name>
    <dbReference type="NCBI Taxonomy" id="2126985"/>
    <lineage>
        <taxon>Viruses</taxon>
        <taxon>Varidnaviria</taxon>
        <taxon>Bamfordvirae</taxon>
        <taxon>Nucleocytoviricota</taxon>
        <taxon>Megaviricetes</taxon>
        <taxon>Imitervirales</taxon>
        <taxon>Mimiviridae</taxon>
        <taxon>Megamimivirinae</taxon>
        <taxon>Tupanvirus</taxon>
        <taxon>Tupanvirus salinum</taxon>
    </lineage>
</organism>
<evidence type="ECO:0000313" key="1">
    <source>
        <dbReference type="EMBL" id="QKU35530.1"/>
    </source>
</evidence>
<dbReference type="GeneID" id="80518960"/>
<accession>A0A6N1NNL0</accession>
<reference evidence="1" key="1">
    <citation type="submission" date="2017-01" db="EMBL/GenBank/DDBJ databases">
        <authorList>
            <person name="Assis F.L."/>
            <person name="Abrahao J.S."/>
            <person name="Silva L."/>
            <person name="Khalil J.B."/>
            <person name="Rodrigues R."/>
            <person name="Silva L.S."/>
            <person name="Arantes T."/>
            <person name="Boratto P."/>
            <person name="Andrade M."/>
            <person name="Kroon E.G."/>
            <person name="Ribeiro B."/>
            <person name="Bergier I."/>
            <person name="Seligmann H."/>
            <person name="Ghigo E."/>
            <person name="Colson P."/>
            <person name="Levasseur A."/>
            <person name="Raoult D."/>
            <person name="Scola B.L."/>
        </authorList>
    </citation>
    <scope>NUCLEOTIDE SEQUENCE</scope>
    <source>
        <strain evidence="1">Soda lake</strain>
    </source>
</reference>
<dbReference type="EMBL" id="KY523104">
    <property type="protein sequence ID" value="QKU35530.1"/>
    <property type="molecule type" value="Genomic_DNA"/>
</dbReference>
<dbReference type="RefSeq" id="YP_010782196.1">
    <property type="nucleotide sequence ID" value="NC_075039.1"/>
</dbReference>
<protein>
    <submittedName>
        <fullName evidence="1">Putative orfan</fullName>
    </submittedName>
</protein>
<reference evidence="1" key="2">
    <citation type="journal article" date="2018" name="Nat. Commun.">
        <title>Tailed giant Tupanvirus possesses the most complete translational apparatus of the known virosphere.</title>
        <authorList>
            <person name="Abrahao J."/>
            <person name="Silva L."/>
            <person name="Silva L.S."/>
            <person name="Khalil J.Y.B."/>
            <person name="Rodrigues R."/>
            <person name="Arantes T."/>
            <person name="Assis F."/>
            <person name="Boratto P."/>
            <person name="Andrade M."/>
            <person name="Kroon E.G."/>
            <person name="Ribeiro B."/>
            <person name="Bergier I."/>
            <person name="Seligmann H."/>
            <person name="Ghigo E."/>
            <person name="Colson P."/>
            <person name="Levasseur A."/>
            <person name="Kroemer G."/>
            <person name="Raoult D."/>
            <person name="La Scola B."/>
        </authorList>
    </citation>
    <scope>NUCLEOTIDE SEQUENCE [LARGE SCALE GENOMIC DNA]</scope>
    <source>
        <strain evidence="1">Soda lake</strain>
    </source>
</reference>
<proteinExistence type="predicted"/>
<dbReference type="KEGG" id="vg:80518960"/>
<name>A0A6N1NNL0_9VIRU</name>
<sequence length="111" mass="13157">MEEIISKLQDVNTLMSLLDDEEKIKFENEALKKLTIINNVIDELHNEIMSLKLSKEKCDDLELQNKKERIISKSLFPYYWALNECMTNIKNDDKGRTLIKNFETDDMERTN</sequence>